<keyword evidence="1" id="KW-0347">Helicase</keyword>
<keyword evidence="1" id="KW-0547">Nucleotide-binding</keyword>
<evidence type="ECO:0000313" key="2">
    <source>
        <dbReference type="Proteomes" id="UP001604277"/>
    </source>
</evidence>
<keyword evidence="2" id="KW-1185">Reference proteome</keyword>
<dbReference type="EMBL" id="JBFOLJ010000003">
    <property type="protein sequence ID" value="KAL2551106.1"/>
    <property type="molecule type" value="Genomic_DNA"/>
</dbReference>
<organism evidence="1 2">
    <name type="scientific">Forsythia ovata</name>
    <dbReference type="NCBI Taxonomy" id="205694"/>
    <lineage>
        <taxon>Eukaryota</taxon>
        <taxon>Viridiplantae</taxon>
        <taxon>Streptophyta</taxon>
        <taxon>Embryophyta</taxon>
        <taxon>Tracheophyta</taxon>
        <taxon>Spermatophyta</taxon>
        <taxon>Magnoliopsida</taxon>
        <taxon>eudicotyledons</taxon>
        <taxon>Gunneridae</taxon>
        <taxon>Pentapetalae</taxon>
        <taxon>asterids</taxon>
        <taxon>lamiids</taxon>
        <taxon>Lamiales</taxon>
        <taxon>Oleaceae</taxon>
        <taxon>Forsythieae</taxon>
        <taxon>Forsythia</taxon>
    </lineage>
</organism>
<comment type="caution">
    <text evidence="1">The sequence shown here is derived from an EMBL/GenBank/DDBJ whole genome shotgun (WGS) entry which is preliminary data.</text>
</comment>
<reference evidence="2" key="1">
    <citation type="submission" date="2024-07" db="EMBL/GenBank/DDBJ databases">
        <title>Two chromosome-level genome assemblies of Korean endemic species Abeliophyllum distichum and Forsythia ovata (Oleaceae).</title>
        <authorList>
            <person name="Jang H."/>
        </authorList>
    </citation>
    <scope>NUCLEOTIDE SEQUENCE [LARGE SCALE GENOMIC DNA]</scope>
</reference>
<proteinExistence type="predicted"/>
<keyword evidence="1" id="KW-0067">ATP-binding</keyword>
<accession>A0ABD1WNH5</accession>
<sequence>MTSQVQVTQVIGRASNRNARGNSFLINKSIKWDFLRDTILKFSKGIGFSPAHIQQTGTPSAQNLPAGTNSIHAPQIVVQPSLTTQYGRSSVNMPQVNHLVEMQHSGADLALLSSGSRFQNEIGSGSKMSYEENPLGRTGNEYSYNTNKDGCAMSQHPKLAALPMPRNQQVSDKFLHDLW</sequence>
<dbReference type="AlphaFoldDB" id="A0ABD1WNH5"/>
<dbReference type="GO" id="GO:0004386">
    <property type="term" value="F:helicase activity"/>
    <property type="evidence" value="ECO:0007669"/>
    <property type="project" value="UniProtKB-KW"/>
</dbReference>
<gene>
    <name evidence="1" type="ORF">Fot_12636</name>
</gene>
<name>A0ABD1WNH5_9LAMI</name>
<keyword evidence="1" id="KW-0378">Hydrolase</keyword>
<protein>
    <submittedName>
        <fullName evidence="1">DEAD-box ATP-dependent RNA helicase 40</fullName>
    </submittedName>
</protein>
<dbReference type="Proteomes" id="UP001604277">
    <property type="component" value="Unassembled WGS sequence"/>
</dbReference>
<evidence type="ECO:0000313" key="1">
    <source>
        <dbReference type="EMBL" id="KAL2551106.1"/>
    </source>
</evidence>